<dbReference type="OrthoDB" id="1917523at2759"/>
<dbReference type="PANTHER" id="PTHR31945">
    <property type="entry name" value="TRANSCRIPTION FACTOR SCREAM2-RELATED"/>
    <property type="match status" value="1"/>
</dbReference>
<name>A0A6A5P235_LUPAL</name>
<keyword evidence="2" id="KW-0539">Nucleus</keyword>
<dbReference type="InterPro" id="IPR051358">
    <property type="entry name" value="TF_AMS/ICE1/BHLH6-like"/>
</dbReference>
<dbReference type="AlphaFoldDB" id="A0A6A5P235"/>
<accession>A0A6A5P235</accession>
<gene>
    <name evidence="4" type="ORF">Lalb_Chr18g0051551</name>
</gene>
<evidence type="ECO:0000256" key="2">
    <source>
        <dbReference type="ARBA" id="ARBA00023242"/>
    </source>
</evidence>
<feature type="domain" description="Plant bHLH transcription factor ACT-like" evidence="3">
    <location>
        <begin position="70"/>
        <end position="149"/>
    </location>
</feature>
<dbReference type="GO" id="GO:0003700">
    <property type="term" value="F:DNA-binding transcription factor activity"/>
    <property type="evidence" value="ECO:0007669"/>
    <property type="project" value="TreeGrafter"/>
</dbReference>
<dbReference type="InterPro" id="IPR054502">
    <property type="entry name" value="bHLH-TF_ACT-like_plant"/>
</dbReference>
<dbReference type="GO" id="GO:0043565">
    <property type="term" value="F:sequence-specific DNA binding"/>
    <property type="evidence" value="ECO:0007669"/>
    <property type="project" value="TreeGrafter"/>
</dbReference>
<organism evidence="4 5">
    <name type="scientific">Lupinus albus</name>
    <name type="common">White lupine</name>
    <name type="synonym">Lupinus termis</name>
    <dbReference type="NCBI Taxonomy" id="3870"/>
    <lineage>
        <taxon>Eukaryota</taxon>
        <taxon>Viridiplantae</taxon>
        <taxon>Streptophyta</taxon>
        <taxon>Embryophyta</taxon>
        <taxon>Tracheophyta</taxon>
        <taxon>Spermatophyta</taxon>
        <taxon>Magnoliopsida</taxon>
        <taxon>eudicotyledons</taxon>
        <taxon>Gunneridae</taxon>
        <taxon>Pentapetalae</taxon>
        <taxon>rosids</taxon>
        <taxon>fabids</taxon>
        <taxon>Fabales</taxon>
        <taxon>Fabaceae</taxon>
        <taxon>Papilionoideae</taxon>
        <taxon>50 kb inversion clade</taxon>
        <taxon>genistoids sensu lato</taxon>
        <taxon>core genistoids</taxon>
        <taxon>Genisteae</taxon>
        <taxon>Lupinus</taxon>
    </lineage>
</organism>
<evidence type="ECO:0000313" key="5">
    <source>
        <dbReference type="Proteomes" id="UP000447434"/>
    </source>
</evidence>
<protein>
    <recommendedName>
        <fullName evidence="3">Plant bHLH transcription factor ACT-like domain-containing protein</fullName>
    </recommendedName>
</protein>
<comment type="caution">
    <text evidence="4">The sequence shown here is derived from an EMBL/GenBank/DDBJ whole genome shotgun (WGS) entry which is preliminary data.</text>
</comment>
<sequence length="168" mass="19298">MVSKVHKRTAMYRNLQLLRWITCSHSQRKTSVLLDASKYIQGIKKKLQELNQLAAASSQKSIAYDPMPKLKVEPQEEGFMIKVQSQCSCQGLLVFILEAFEELGLDVLQARVSCEDRFCLEAIGVKEKNQDTRHLDAQLVEQVVLKAIQNWREVTQQLPSINYCPNKY</sequence>
<evidence type="ECO:0000313" key="4">
    <source>
        <dbReference type="EMBL" id="KAE9594227.1"/>
    </source>
</evidence>
<dbReference type="Proteomes" id="UP000447434">
    <property type="component" value="Chromosome 18"/>
</dbReference>
<proteinExistence type="predicted"/>
<comment type="subcellular location">
    <subcellularLocation>
        <location evidence="1">Nucleus</location>
    </subcellularLocation>
</comment>
<dbReference type="PANTHER" id="PTHR31945:SF8">
    <property type="entry name" value="TRANSCRIPTION FACTOR BHLH93-LIKE PROTEIN"/>
    <property type="match status" value="1"/>
</dbReference>
<keyword evidence="5" id="KW-1185">Reference proteome</keyword>
<reference evidence="5" key="1">
    <citation type="journal article" date="2020" name="Nat. Commun.">
        <title>Genome sequence of the cluster root forming white lupin.</title>
        <authorList>
            <person name="Hufnagel B."/>
            <person name="Marques A."/>
            <person name="Soriano A."/>
            <person name="Marques L."/>
            <person name="Divol F."/>
            <person name="Doumas P."/>
            <person name="Sallet E."/>
            <person name="Mancinotti D."/>
            <person name="Carrere S."/>
            <person name="Marande W."/>
            <person name="Arribat S."/>
            <person name="Keller J."/>
            <person name="Huneau C."/>
            <person name="Blein T."/>
            <person name="Aime D."/>
            <person name="Laguerre M."/>
            <person name="Taylor J."/>
            <person name="Schubert V."/>
            <person name="Nelson M."/>
            <person name="Geu-Flores F."/>
            <person name="Crespi M."/>
            <person name="Gallardo-Guerrero K."/>
            <person name="Delaux P.-M."/>
            <person name="Salse J."/>
            <person name="Berges H."/>
            <person name="Guyot R."/>
            <person name="Gouzy J."/>
            <person name="Peret B."/>
        </authorList>
    </citation>
    <scope>NUCLEOTIDE SEQUENCE [LARGE SCALE GENOMIC DNA]</scope>
    <source>
        <strain evidence="5">cv. Amiga</strain>
    </source>
</reference>
<evidence type="ECO:0000256" key="1">
    <source>
        <dbReference type="ARBA" id="ARBA00004123"/>
    </source>
</evidence>
<dbReference type="GO" id="GO:0005634">
    <property type="term" value="C:nucleus"/>
    <property type="evidence" value="ECO:0007669"/>
    <property type="project" value="UniProtKB-SubCell"/>
</dbReference>
<dbReference type="EMBL" id="WOCE01000018">
    <property type="protein sequence ID" value="KAE9594227.1"/>
    <property type="molecule type" value="Genomic_DNA"/>
</dbReference>
<evidence type="ECO:0000259" key="3">
    <source>
        <dbReference type="Pfam" id="PF22754"/>
    </source>
</evidence>
<dbReference type="Pfam" id="PF22754">
    <property type="entry name" value="bHLH-TF_ACT-like_plant"/>
    <property type="match status" value="1"/>
</dbReference>